<comment type="caution">
    <text evidence="4">The sequence shown here is derived from an EMBL/GenBank/DDBJ whole genome shotgun (WGS) entry which is preliminary data.</text>
</comment>
<dbReference type="AlphaFoldDB" id="A0A919JGZ8"/>
<dbReference type="InterPro" id="IPR006311">
    <property type="entry name" value="TAT_signal"/>
</dbReference>
<dbReference type="InterPro" id="IPR002509">
    <property type="entry name" value="NODB_dom"/>
</dbReference>
<dbReference type="PANTHER" id="PTHR10587">
    <property type="entry name" value="GLYCOSYL TRANSFERASE-RELATED"/>
    <property type="match status" value="1"/>
</dbReference>
<dbReference type="PANTHER" id="PTHR10587:SF133">
    <property type="entry name" value="CHITIN DEACETYLASE 1-RELATED"/>
    <property type="match status" value="1"/>
</dbReference>
<evidence type="ECO:0000259" key="3">
    <source>
        <dbReference type="PROSITE" id="PS51677"/>
    </source>
</evidence>
<dbReference type="PROSITE" id="PS51677">
    <property type="entry name" value="NODB"/>
    <property type="match status" value="1"/>
</dbReference>
<dbReference type="PROSITE" id="PS51318">
    <property type="entry name" value="TAT"/>
    <property type="match status" value="1"/>
</dbReference>
<dbReference type="GO" id="GO:0005975">
    <property type="term" value="P:carbohydrate metabolic process"/>
    <property type="evidence" value="ECO:0007669"/>
    <property type="project" value="InterPro"/>
</dbReference>
<name>A0A919JGZ8_9ACTN</name>
<sequence>MAPRSRGADTGETMAAHVRIPRPSRRTLLRGGLLALAGAAAGAVGASEVPRWCGWDRPPLGGGYAAAADTPAAARHADVTVRYYAETREKVVALTFDDGPGPRWTPMVLDTLAAAGVPATFFMVGRRLREHAALVRGRLDGHEVGNHSWSHDDLATLDLPRVTAELSRAHDVIGEVTGRAPTLMRPPFGHLGGSTLLAADSMGYDIVLWNRQMRERAYAADPGAQVRAIVDGARPGDIVLAHDVGADRRLVALRGLGAMIAGLRDRGYRFATVSQLLAAAPDRPSAPAPSARSPHSS</sequence>
<dbReference type="Gene3D" id="3.20.20.370">
    <property type="entry name" value="Glycoside hydrolase/deacetylase"/>
    <property type="match status" value="1"/>
</dbReference>
<gene>
    <name evidence="4" type="ORF">Ani05nite_24160</name>
</gene>
<dbReference type="Proteomes" id="UP000647172">
    <property type="component" value="Unassembled WGS sequence"/>
</dbReference>
<dbReference type="GO" id="GO:0046872">
    <property type="term" value="F:metal ion binding"/>
    <property type="evidence" value="ECO:0007669"/>
    <property type="project" value="UniProtKB-KW"/>
</dbReference>
<dbReference type="Pfam" id="PF01522">
    <property type="entry name" value="Polysacc_deac_1"/>
    <property type="match status" value="1"/>
</dbReference>
<organism evidence="4 5">
    <name type="scientific">Actinoplanes nipponensis</name>
    <dbReference type="NCBI Taxonomy" id="135950"/>
    <lineage>
        <taxon>Bacteria</taxon>
        <taxon>Bacillati</taxon>
        <taxon>Actinomycetota</taxon>
        <taxon>Actinomycetes</taxon>
        <taxon>Micromonosporales</taxon>
        <taxon>Micromonosporaceae</taxon>
        <taxon>Actinoplanes</taxon>
    </lineage>
</organism>
<evidence type="ECO:0000313" key="4">
    <source>
        <dbReference type="EMBL" id="GIE48882.1"/>
    </source>
</evidence>
<feature type="domain" description="NodB homology" evidence="3">
    <location>
        <begin position="90"/>
        <end position="271"/>
    </location>
</feature>
<evidence type="ECO:0000313" key="5">
    <source>
        <dbReference type="Proteomes" id="UP000647172"/>
    </source>
</evidence>
<keyword evidence="5" id="KW-1185">Reference proteome</keyword>
<dbReference type="InterPro" id="IPR011330">
    <property type="entry name" value="Glyco_hydro/deAcase_b/a-brl"/>
</dbReference>
<evidence type="ECO:0000256" key="1">
    <source>
        <dbReference type="ARBA" id="ARBA00022723"/>
    </source>
</evidence>
<keyword evidence="1" id="KW-0479">Metal-binding</keyword>
<accession>A0A919JGZ8</accession>
<dbReference type="GO" id="GO:0016810">
    <property type="term" value="F:hydrolase activity, acting on carbon-nitrogen (but not peptide) bonds"/>
    <property type="evidence" value="ECO:0007669"/>
    <property type="project" value="InterPro"/>
</dbReference>
<dbReference type="CDD" id="cd10917">
    <property type="entry name" value="CE4_NodB_like_6s_7s"/>
    <property type="match status" value="1"/>
</dbReference>
<dbReference type="InterPro" id="IPR050248">
    <property type="entry name" value="Polysacc_deacetylase_ArnD"/>
</dbReference>
<dbReference type="EMBL" id="BOMQ01000027">
    <property type="protein sequence ID" value="GIE48882.1"/>
    <property type="molecule type" value="Genomic_DNA"/>
</dbReference>
<reference evidence="4" key="1">
    <citation type="submission" date="2021-01" db="EMBL/GenBank/DDBJ databases">
        <title>Whole genome shotgun sequence of Actinoplanes nipponensis NBRC 14063.</title>
        <authorList>
            <person name="Komaki H."/>
            <person name="Tamura T."/>
        </authorList>
    </citation>
    <scope>NUCLEOTIDE SEQUENCE</scope>
    <source>
        <strain evidence="4">NBRC 14063</strain>
    </source>
</reference>
<proteinExistence type="predicted"/>
<keyword evidence="2" id="KW-0378">Hydrolase</keyword>
<dbReference type="GO" id="GO:0016020">
    <property type="term" value="C:membrane"/>
    <property type="evidence" value="ECO:0007669"/>
    <property type="project" value="TreeGrafter"/>
</dbReference>
<protein>
    <recommendedName>
        <fullName evidence="3">NodB homology domain-containing protein</fullName>
    </recommendedName>
</protein>
<evidence type="ECO:0000256" key="2">
    <source>
        <dbReference type="ARBA" id="ARBA00022801"/>
    </source>
</evidence>
<dbReference type="SUPFAM" id="SSF88713">
    <property type="entry name" value="Glycoside hydrolase/deacetylase"/>
    <property type="match status" value="1"/>
</dbReference>